<evidence type="ECO:0000313" key="3">
    <source>
        <dbReference type="EMBL" id="RKN44953.1"/>
    </source>
</evidence>
<evidence type="ECO:0000313" key="4">
    <source>
        <dbReference type="Proteomes" id="UP000272474"/>
    </source>
</evidence>
<gene>
    <name evidence="3" type="ORF">D7294_07550</name>
</gene>
<feature type="region of interest" description="Disordered" evidence="1">
    <location>
        <begin position="200"/>
        <end position="222"/>
    </location>
</feature>
<comment type="caution">
    <text evidence="3">The sequence shown here is derived from an EMBL/GenBank/DDBJ whole genome shotgun (WGS) entry which is preliminary data.</text>
</comment>
<dbReference type="GO" id="GO:0016787">
    <property type="term" value="F:hydrolase activity"/>
    <property type="evidence" value="ECO:0007669"/>
    <property type="project" value="UniProtKB-KW"/>
</dbReference>
<dbReference type="InterPro" id="IPR029058">
    <property type="entry name" value="AB_hydrolase_fold"/>
</dbReference>
<dbReference type="Proteomes" id="UP000272474">
    <property type="component" value="Unassembled WGS sequence"/>
</dbReference>
<feature type="compositionally biased region" description="Gly residues" evidence="1">
    <location>
        <begin position="121"/>
        <end position="134"/>
    </location>
</feature>
<feature type="domain" description="AB hydrolase-1" evidence="2">
    <location>
        <begin position="7"/>
        <end position="191"/>
    </location>
</feature>
<feature type="region of interest" description="Disordered" evidence="1">
    <location>
        <begin position="108"/>
        <end position="134"/>
    </location>
</feature>
<dbReference type="SUPFAM" id="SSF53474">
    <property type="entry name" value="alpha/beta-Hydrolases"/>
    <property type="match status" value="1"/>
</dbReference>
<dbReference type="AlphaFoldDB" id="A0A3A9Z9K4"/>
<organism evidence="3 4">
    <name type="scientific">Streptomyces hoynatensis</name>
    <dbReference type="NCBI Taxonomy" id="1141874"/>
    <lineage>
        <taxon>Bacteria</taxon>
        <taxon>Bacillati</taxon>
        <taxon>Actinomycetota</taxon>
        <taxon>Actinomycetes</taxon>
        <taxon>Kitasatosporales</taxon>
        <taxon>Streptomycetaceae</taxon>
        <taxon>Streptomyces</taxon>
    </lineage>
</organism>
<keyword evidence="4" id="KW-1185">Reference proteome</keyword>
<dbReference type="PANTHER" id="PTHR43194:SF2">
    <property type="entry name" value="PEROXISOMAL MEMBRANE PROTEIN LPX1"/>
    <property type="match status" value="1"/>
</dbReference>
<name>A0A3A9Z9K4_9ACTN</name>
<proteinExistence type="predicted"/>
<sequence length="222" mass="22043">MSAAPPGPPPLGLLVEQAAAVVADHGAGPVDLLGVSLGAVAAAATAARHPGLVRRLVLVAPLPEGREAGQRTVSETWRALEEADSALARRFGLSLALSPAFLATLGAPRVREPGPARPGAAGRGAGTGGHPGAGGLLPRVLAPTLVVGLTRDHLSPPHHARAVHAAIPGSRYAELDSGHAVQAERPAELARLARGFLLAGEGGGGRVPEAGPRREAAGAAGS</sequence>
<reference evidence="3 4" key="1">
    <citation type="journal article" date="2014" name="Int. J. Syst. Evol. Microbiol.">
        <title>Streptomyces hoynatensis sp. nov., isolated from deep marine sediment.</title>
        <authorList>
            <person name="Veyisoglu A."/>
            <person name="Sahin N."/>
        </authorList>
    </citation>
    <scope>NUCLEOTIDE SEQUENCE [LARGE SCALE GENOMIC DNA]</scope>
    <source>
        <strain evidence="3 4">KCTC 29097</strain>
    </source>
</reference>
<accession>A0A3A9Z9K4</accession>
<dbReference type="EMBL" id="RBAL01000003">
    <property type="protein sequence ID" value="RKN44953.1"/>
    <property type="molecule type" value="Genomic_DNA"/>
</dbReference>
<dbReference type="InterPro" id="IPR050228">
    <property type="entry name" value="Carboxylesterase_BioH"/>
</dbReference>
<evidence type="ECO:0000259" key="2">
    <source>
        <dbReference type="Pfam" id="PF12697"/>
    </source>
</evidence>
<dbReference type="Pfam" id="PF12697">
    <property type="entry name" value="Abhydrolase_6"/>
    <property type="match status" value="1"/>
</dbReference>
<dbReference type="Gene3D" id="3.40.50.1820">
    <property type="entry name" value="alpha/beta hydrolase"/>
    <property type="match status" value="1"/>
</dbReference>
<keyword evidence="3" id="KW-0378">Hydrolase</keyword>
<protein>
    <submittedName>
        <fullName evidence="3">Alpha/beta fold hydrolase</fullName>
    </submittedName>
</protein>
<evidence type="ECO:0000256" key="1">
    <source>
        <dbReference type="SAM" id="MobiDB-lite"/>
    </source>
</evidence>
<dbReference type="PANTHER" id="PTHR43194">
    <property type="entry name" value="HYDROLASE ALPHA/BETA FOLD FAMILY"/>
    <property type="match status" value="1"/>
</dbReference>
<dbReference type="InterPro" id="IPR000073">
    <property type="entry name" value="AB_hydrolase_1"/>
</dbReference>